<protein>
    <submittedName>
        <fullName evidence="2">Uncharacterized protein</fullName>
    </submittedName>
</protein>
<organism evidence="2 3">
    <name type="scientific">Colletotrichum zoysiae</name>
    <dbReference type="NCBI Taxonomy" id="1216348"/>
    <lineage>
        <taxon>Eukaryota</taxon>
        <taxon>Fungi</taxon>
        <taxon>Dikarya</taxon>
        <taxon>Ascomycota</taxon>
        <taxon>Pezizomycotina</taxon>
        <taxon>Sordariomycetes</taxon>
        <taxon>Hypocreomycetidae</taxon>
        <taxon>Glomerellales</taxon>
        <taxon>Glomerellaceae</taxon>
        <taxon>Colletotrichum</taxon>
        <taxon>Colletotrichum graminicola species complex</taxon>
    </lineage>
</organism>
<evidence type="ECO:0000256" key="1">
    <source>
        <dbReference type="SAM" id="MobiDB-lite"/>
    </source>
</evidence>
<name>A0AAD9HCB6_9PEZI</name>
<comment type="caution">
    <text evidence="2">The sequence shown here is derived from an EMBL/GenBank/DDBJ whole genome shotgun (WGS) entry which is preliminary data.</text>
</comment>
<dbReference type="AlphaFoldDB" id="A0AAD9HCB6"/>
<dbReference type="EMBL" id="MU842936">
    <property type="protein sequence ID" value="KAK2025479.1"/>
    <property type="molecule type" value="Genomic_DNA"/>
</dbReference>
<proteinExistence type="predicted"/>
<accession>A0AAD9HCB6</accession>
<keyword evidence="3" id="KW-1185">Reference proteome</keyword>
<gene>
    <name evidence="2" type="ORF">LX32DRAFT_54015</name>
</gene>
<evidence type="ECO:0000313" key="3">
    <source>
        <dbReference type="Proteomes" id="UP001232148"/>
    </source>
</evidence>
<dbReference type="Proteomes" id="UP001232148">
    <property type="component" value="Unassembled WGS sequence"/>
</dbReference>
<feature type="region of interest" description="Disordered" evidence="1">
    <location>
        <begin position="84"/>
        <end position="104"/>
    </location>
</feature>
<evidence type="ECO:0000313" key="2">
    <source>
        <dbReference type="EMBL" id="KAK2025479.1"/>
    </source>
</evidence>
<reference evidence="2" key="1">
    <citation type="submission" date="2021-06" db="EMBL/GenBank/DDBJ databases">
        <title>Comparative genomics, transcriptomics and evolutionary studies reveal genomic signatures of adaptation to plant cell wall in hemibiotrophic fungi.</title>
        <authorList>
            <consortium name="DOE Joint Genome Institute"/>
            <person name="Baroncelli R."/>
            <person name="Diaz J.F."/>
            <person name="Benocci T."/>
            <person name="Peng M."/>
            <person name="Battaglia E."/>
            <person name="Haridas S."/>
            <person name="Andreopoulos W."/>
            <person name="Labutti K."/>
            <person name="Pangilinan J."/>
            <person name="Floch G.L."/>
            <person name="Makela M.R."/>
            <person name="Henrissat B."/>
            <person name="Grigoriev I.V."/>
            <person name="Crouch J.A."/>
            <person name="De Vries R.P."/>
            <person name="Sukno S.A."/>
            <person name="Thon M.R."/>
        </authorList>
    </citation>
    <scope>NUCLEOTIDE SEQUENCE</scope>
    <source>
        <strain evidence="2">MAFF235873</strain>
    </source>
</reference>
<sequence>MIIADAHIPCSSVFIRSKRPSCIIHRCCSAPSLIKLPLPHRCTSPTALTKRIAIASHLVGDPETISASVSLMPLRKRETGTAVRPLGDAQPTRQPLRPFHSSSRPRYRTRQVRLILGSLSCEYLPTYLGILCRGGMSVPTVGRLFPCPPGRPTMIPSLGLKRSEHEIPSPATSASLSFFTICAIHPSGNLAADGWQLHVCTNTGRMLAATIH</sequence>